<dbReference type="Gene3D" id="3.30.200.20">
    <property type="entry name" value="Phosphorylase Kinase, domain 1"/>
    <property type="match status" value="2"/>
</dbReference>
<dbReference type="InterPro" id="IPR045272">
    <property type="entry name" value="ANXUR1/2-like"/>
</dbReference>
<dbReference type="PANTHER" id="PTHR27003:SF88">
    <property type="entry name" value="RECEPTOR-LIKE PROTEIN KINASE THESEUS 1"/>
    <property type="match status" value="1"/>
</dbReference>
<protein>
    <recommendedName>
        <fullName evidence="7">Protein kinase domain-containing protein</fullName>
    </recommendedName>
</protein>
<name>A0A445DB85_ARAHY</name>
<feature type="domain" description="Protein kinase" evidence="7">
    <location>
        <begin position="68"/>
        <end position="332"/>
    </location>
</feature>
<proteinExistence type="predicted"/>
<dbReference type="PROSITE" id="PS50011">
    <property type="entry name" value="PROTEIN_KINASE_DOM"/>
    <property type="match status" value="1"/>
</dbReference>
<dbReference type="EMBL" id="SDMP01000004">
    <property type="protein sequence ID" value="RYR60422.1"/>
    <property type="molecule type" value="Genomic_DNA"/>
</dbReference>
<keyword evidence="5 6" id="KW-0067">ATP-binding</keyword>
<dbReference type="SUPFAM" id="SSF56112">
    <property type="entry name" value="Protein kinase-like (PK-like)"/>
    <property type="match status" value="2"/>
</dbReference>
<keyword evidence="2" id="KW-0808">Transferase</keyword>
<evidence type="ECO:0000259" key="7">
    <source>
        <dbReference type="PROSITE" id="PS50011"/>
    </source>
</evidence>
<dbReference type="InterPro" id="IPR011009">
    <property type="entry name" value="Kinase-like_dom_sf"/>
</dbReference>
<organism evidence="8 9">
    <name type="scientific">Arachis hypogaea</name>
    <name type="common">Peanut</name>
    <dbReference type="NCBI Taxonomy" id="3818"/>
    <lineage>
        <taxon>Eukaryota</taxon>
        <taxon>Viridiplantae</taxon>
        <taxon>Streptophyta</taxon>
        <taxon>Embryophyta</taxon>
        <taxon>Tracheophyta</taxon>
        <taxon>Spermatophyta</taxon>
        <taxon>Magnoliopsida</taxon>
        <taxon>eudicotyledons</taxon>
        <taxon>Gunneridae</taxon>
        <taxon>Pentapetalae</taxon>
        <taxon>rosids</taxon>
        <taxon>fabids</taxon>
        <taxon>Fabales</taxon>
        <taxon>Fabaceae</taxon>
        <taxon>Papilionoideae</taxon>
        <taxon>50 kb inversion clade</taxon>
        <taxon>dalbergioids sensu lato</taxon>
        <taxon>Dalbergieae</taxon>
        <taxon>Pterocarpus clade</taxon>
        <taxon>Arachis</taxon>
    </lineage>
</organism>
<gene>
    <name evidence="8" type="ORF">Ahy_A04g017498</name>
</gene>
<dbReference type="Gene3D" id="1.10.510.10">
    <property type="entry name" value="Transferase(Phosphotransferase) domain 1"/>
    <property type="match status" value="1"/>
</dbReference>
<dbReference type="GO" id="GO:0005886">
    <property type="term" value="C:plasma membrane"/>
    <property type="evidence" value="ECO:0007669"/>
    <property type="project" value="TreeGrafter"/>
</dbReference>
<reference evidence="8 9" key="1">
    <citation type="submission" date="2019-01" db="EMBL/GenBank/DDBJ databases">
        <title>Sequencing of cultivated peanut Arachis hypogaea provides insights into genome evolution and oil improvement.</title>
        <authorList>
            <person name="Chen X."/>
        </authorList>
    </citation>
    <scope>NUCLEOTIDE SEQUENCE [LARGE SCALE GENOMIC DNA]</scope>
    <source>
        <strain evidence="9">cv. Fuhuasheng</strain>
        <tissue evidence="8">Leaves</tissue>
    </source>
</reference>
<evidence type="ECO:0000256" key="2">
    <source>
        <dbReference type="ARBA" id="ARBA00022679"/>
    </source>
</evidence>
<dbReference type="PROSITE" id="PS00107">
    <property type="entry name" value="PROTEIN_KINASE_ATP"/>
    <property type="match status" value="2"/>
</dbReference>
<evidence type="ECO:0000256" key="4">
    <source>
        <dbReference type="ARBA" id="ARBA00022777"/>
    </source>
</evidence>
<dbReference type="PANTHER" id="PTHR27003">
    <property type="entry name" value="OS07G0166700 PROTEIN"/>
    <property type="match status" value="1"/>
</dbReference>
<evidence type="ECO:0000256" key="1">
    <source>
        <dbReference type="ARBA" id="ARBA00022527"/>
    </source>
</evidence>
<evidence type="ECO:0000313" key="8">
    <source>
        <dbReference type="EMBL" id="RYR60422.1"/>
    </source>
</evidence>
<evidence type="ECO:0000256" key="3">
    <source>
        <dbReference type="ARBA" id="ARBA00022741"/>
    </source>
</evidence>
<keyword evidence="3 6" id="KW-0547">Nucleotide-binding</keyword>
<evidence type="ECO:0000313" key="9">
    <source>
        <dbReference type="Proteomes" id="UP000289738"/>
    </source>
</evidence>
<comment type="caution">
    <text evidence="8">The sequence shown here is derived from an EMBL/GenBank/DDBJ whole genome shotgun (WGS) entry which is preliminary data.</text>
</comment>
<dbReference type="GO" id="GO:0009506">
    <property type="term" value="C:plasmodesma"/>
    <property type="evidence" value="ECO:0007669"/>
    <property type="project" value="TreeGrafter"/>
</dbReference>
<dbReference type="GO" id="GO:0004674">
    <property type="term" value="F:protein serine/threonine kinase activity"/>
    <property type="evidence" value="ECO:0007669"/>
    <property type="project" value="UniProtKB-KW"/>
</dbReference>
<dbReference type="InterPro" id="IPR017441">
    <property type="entry name" value="Protein_kinase_ATP_BS"/>
</dbReference>
<dbReference type="GO" id="GO:0004714">
    <property type="term" value="F:transmembrane receptor protein tyrosine kinase activity"/>
    <property type="evidence" value="ECO:0007669"/>
    <property type="project" value="InterPro"/>
</dbReference>
<accession>A0A445DB85</accession>
<feature type="binding site" evidence="6">
    <location>
        <position position="97"/>
    </location>
    <ligand>
        <name>ATP</name>
        <dbReference type="ChEBI" id="CHEBI:30616"/>
    </ligand>
</feature>
<sequence length="426" mass="47929">MFIQDLCVNLLTNEKSMNTTSSSAHNIICYLSFKNKGTRILEEQPSSIISELCRQFSLSEMQSATNNFHNSLKIGKGSFGNVYKGYLENSSTPVAIKRCKKDSVFGLSWLKNEVVLLSQLQHPNLISLVGFCIEGTELVLVYDYMSNGSIRDHLHRGNIDPLPWKRRLQICIGVARALHYLHTGAKYTIIHRNINTLIGNQKFQAYYYPKGGALSTSKSLTRVESGVKGTIGYLDPEYAATNMLTEKSDVFSFGIVLLEVVSAMPAHEINREYFQGFNQSLRSSANEIVDPILKSKIDPDCWKTFVDITKRCLLMEGRERPDMGEVECISFPVSKKTSSSKKHSPTVIELLCHQFSLEDLKRSTNNFNQKLIVGKGGFSTVYKGCLKHNGGSDHTIALKLKCCNSNQHFLEFMKEIELLCQLIILI</sequence>
<dbReference type="Pfam" id="PF07714">
    <property type="entry name" value="PK_Tyr_Ser-Thr"/>
    <property type="match status" value="1"/>
</dbReference>
<dbReference type="FunFam" id="3.30.200.20:FF:000039">
    <property type="entry name" value="receptor-like protein kinase FERONIA"/>
    <property type="match status" value="1"/>
</dbReference>
<keyword evidence="9" id="KW-1185">Reference proteome</keyword>
<evidence type="ECO:0000256" key="6">
    <source>
        <dbReference type="PROSITE-ProRule" id="PRU10141"/>
    </source>
</evidence>
<keyword evidence="4" id="KW-0418">Kinase</keyword>
<evidence type="ECO:0000256" key="5">
    <source>
        <dbReference type="ARBA" id="ARBA00022840"/>
    </source>
</evidence>
<dbReference type="InterPro" id="IPR001245">
    <property type="entry name" value="Ser-Thr/Tyr_kinase_cat_dom"/>
</dbReference>
<dbReference type="AlphaFoldDB" id="A0A445DB85"/>
<dbReference type="Proteomes" id="UP000289738">
    <property type="component" value="Chromosome A04"/>
</dbReference>
<dbReference type="InterPro" id="IPR000719">
    <property type="entry name" value="Prot_kinase_dom"/>
</dbReference>
<dbReference type="GO" id="GO:0005524">
    <property type="term" value="F:ATP binding"/>
    <property type="evidence" value="ECO:0007669"/>
    <property type="project" value="UniProtKB-UniRule"/>
</dbReference>
<feature type="binding site" evidence="6">
    <location>
        <position position="399"/>
    </location>
    <ligand>
        <name>ATP</name>
        <dbReference type="ChEBI" id="CHEBI:30616"/>
    </ligand>
</feature>
<keyword evidence="1" id="KW-0723">Serine/threonine-protein kinase</keyword>